<dbReference type="Pfam" id="PF13432">
    <property type="entry name" value="TPR_16"/>
    <property type="match status" value="1"/>
</dbReference>
<dbReference type="Pfam" id="PF14559">
    <property type="entry name" value="TPR_19"/>
    <property type="match status" value="1"/>
</dbReference>
<protein>
    <submittedName>
        <fullName evidence="4">Type IV pilus biogenesis/stability protein PilW</fullName>
    </submittedName>
</protein>
<dbReference type="STRING" id="631362.Thi970DRAFT_03697"/>
<dbReference type="AlphaFoldDB" id="H8Z415"/>
<dbReference type="InterPro" id="IPR011990">
    <property type="entry name" value="TPR-like_helical_dom_sf"/>
</dbReference>
<dbReference type="InterPro" id="IPR013360">
    <property type="entry name" value="Pilus_4_PilW"/>
</dbReference>
<organism evidence="4 5">
    <name type="scientific">Thiorhodovibrio frisius</name>
    <dbReference type="NCBI Taxonomy" id="631362"/>
    <lineage>
        <taxon>Bacteria</taxon>
        <taxon>Pseudomonadati</taxon>
        <taxon>Pseudomonadota</taxon>
        <taxon>Gammaproteobacteria</taxon>
        <taxon>Chromatiales</taxon>
        <taxon>Chromatiaceae</taxon>
        <taxon>Thiorhodovibrio</taxon>
    </lineage>
</organism>
<dbReference type="PANTHER" id="PTHR44943">
    <property type="entry name" value="CELLULOSE SYNTHASE OPERON PROTEIN C"/>
    <property type="match status" value="1"/>
</dbReference>
<dbReference type="eggNOG" id="COG3063">
    <property type="taxonomic scope" value="Bacteria"/>
</dbReference>
<dbReference type="InterPro" id="IPR019734">
    <property type="entry name" value="TPR_rpt"/>
</dbReference>
<dbReference type="HOGENOM" id="CLU_003728_7_0_6"/>
<dbReference type="InterPro" id="IPR051685">
    <property type="entry name" value="Ycf3/AcsC/BcsC/TPR_MFPF"/>
</dbReference>
<evidence type="ECO:0000256" key="2">
    <source>
        <dbReference type="ARBA" id="ARBA00022803"/>
    </source>
</evidence>
<accession>H8Z415</accession>
<reference evidence="4 5" key="2">
    <citation type="submission" date="2011-11" db="EMBL/GenBank/DDBJ databases">
        <authorList>
            <consortium name="US DOE Joint Genome Institute"/>
            <person name="Lucas S."/>
            <person name="Han J."/>
            <person name="Lapidus A."/>
            <person name="Cheng J.-F."/>
            <person name="Goodwin L."/>
            <person name="Pitluck S."/>
            <person name="Peters L."/>
            <person name="Ovchinnikova G."/>
            <person name="Zhang X."/>
            <person name="Detter J.C."/>
            <person name="Han C."/>
            <person name="Tapia R."/>
            <person name="Land M."/>
            <person name="Hauser L."/>
            <person name="Kyrpides N."/>
            <person name="Ivanova N."/>
            <person name="Pagani I."/>
            <person name="Vogl K."/>
            <person name="Liu Z."/>
            <person name="Overmann J."/>
            <person name="Frigaard N.-U."/>
            <person name="Bryant D."/>
            <person name="Woyke T."/>
        </authorList>
    </citation>
    <scope>NUCLEOTIDE SEQUENCE [LARGE SCALE GENOMIC DNA]</scope>
    <source>
        <strain evidence="4 5">970</strain>
    </source>
</reference>
<feature type="repeat" description="TPR" evidence="3">
    <location>
        <begin position="72"/>
        <end position="105"/>
    </location>
</feature>
<proteinExistence type="predicted"/>
<dbReference type="SUPFAM" id="SSF48452">
    <property type="entry name" value="TPR-like"/>
    <property type="match status" value="1"/>
</dbReference>
<reference evidence="5" key="1">
    <citation type="submission" date="2011-06" db="EMBL/GenBank/DDBJ databases">
        <authorList>
            <consortium name="US DOE Joint Genome Institute (JGI-PGF)"/>
            <person name="Lucas S."/>
            <person name="Han J."/>
            <person name="Lapidus A."/>
            <person name="Cheng J.-F."/>
            <person name="Goodwin L."/>
            <person name="Pitluck S."/>
            <person name="Peters L."/>
            <person name="Land M.L."/>
            <person name="Hauser L."/>
            <person name="Vogl K."/>
            <person name="Liu Z."/>
            <person name="Overmann J."/>
            <person name="Frigaard N.-U."/>
            <person name="Bryant D.A."/>
            <person name="Woyke T.J."/>
        </authorList>
    </citation>
    <scope>NUCLEOTIDE SEQUENCE [LARGE SCALE GENOMIC DNA]</scope>
    <source>
        <strain evidence="5">970</strain>
    </source>
</reference>
<dbReference type="SMART" id="SM00028">
    <property type="entry name" value="TPR"/>
    <property type="match status" value="4"/>
</dbReference>
<dbReference type="EMBL" id="JH603170">
    <property type="protein sequence ID" value="EIC20084.1"/>
    <property type="molecule type" value="Genomic_DNA"/>
</dbReference>
<evidence type="ECO:0000256" key="3">
    <source>
        <dbReference type="PROSITE-ProRule" id="PRU00339"/>
    </source>
</evidence>
<evidence type="ECO:0000313" key="4">
    <source>
        <dbReference type="EMBL" id="EIC20084.1"/>
    </source>
</evidence>
<evidence type="ECO:0000256" key="1">
    <source>
        <dbReference type="ARBA" id="ARBA00022737"/>
    </source>
</evidence>
<gene>
    <name evidence="4" type="ORF">Thi970DRAFT_03697</name>
</gene>
<feature type="repeat" description="TPR" evidence="3">
    <location>
        <begin position="106"/>
        <end position="139"/>
    </location>
</feature>
<dbReference type="Gene3D" id="1.25.40.10">
    <property type="entry name" value="Tetratricopeptide repeat domain"/>
    <property type="match status" value="1"/>
</dbReference>
<dbReference type="PROSITE" id="PS50005">
    <property type="entry name" value="TPR"/>
    <property type="match status" value="2"/>
</dbReference>
<sequence length="286" mass="31324">MTELALIHRRMALTGPLPTDQAGHQFRFLLPTALAVALFGSGCTTLLPSGDKDDLDDHDLQVELGTAPESPADLYVNMASAYLQRGQIDAALTRAKQAVREDRGSARARYMLAIVYQRIGEHADAEKQFQKAVEIDAKNPDYRNAWGVILCKQARYREADEQFQKALDNPLYANPEVALANAADCARRAGDTVKAERYWRQALEKNPRFGPALLNMAGQNLANGDAQGARGYMARYVAAGNAATPQALLLAVRIERALGNTAAAKKLETSLRQRFPDATEIMELAP</sequence>
<keyword evidence="5" id="KW-1185">Reference proteome</keyword>
<dbReference type="Proteomes" id="UP000002964">
    <property type="component" value="Unassembled WGS sequence"/>
</dbReference>
<dbReference type="PANTHER" id="PTHR44943:SF8">
    <property type="entry name" value="TPR REPEAT-CONTAINING PROTEIN MJ0263"/>
    <property type="match status" value="1"/>
</dbReference>
<evidence type="ECO:0000313" key="5">
    <source>
        <dbReference type="Proteomes" id="UP000002964"/>
    </source>
</evidence>
<keyword evidence="2 3" id="KW-0802">TPR repeat</keyword>
<dbReference type="NCBIfam" id="TIGR02521">
    <property type="entry name" value="type_IV_pilW"/>
    <property type="match status" value="1"/>
</dbReference>
<name>H8Z415_9GAMM</name>
<keyword evidence="1" id="KW-0677">Repeat</keyword>